<name>A0AAJ0GQQ8_9PEZI</name>
<feature type="region of interest" description="Disordered" evidence="1">
    <location>
        <begin position="20"/>
        <end position="40"/>
    </location>
</feature>
<comment type="caution">
    <text evidence="3">The sequence shown here is derived from an EMBL/GenBank/DDBJ whole genome shotgun (WGS) entry which is preliminary data.</text>
</comment>
<evidence type="ECO:0000313" key="3">
    <source>
        <dbReference type="EMBL" id="KAK3304409.1"/>
    </source>
</evidence>
<evidence type="ECO:0000259" key="2">
    <source>
        <dbReference type="PROSITE" id="PS50053"/>
    </source>
</evidence>
<dbReference type="InterPro" id="IPR049256">
    <property type="entry name" value="Get5_C"/>
</dbReference>
<feature type="domain" description="Ubiquitin-like" evidence="2">
    <location>
        <begin position="77"/>
        <end position="138"/>
    </location>
</feature>
<keyword evidence="4" id="KW-1185">Reference proteome</keyword>
<reference evidence="3" key="1">
    <citation type="journal article" date="2023" name="Mol. Phylogenet. Evol.">
        <title>Genome-scale phylogeny and comparative genomics of the fungal order Sordariales.</title>
        <authorList>
            <person name="Hensen N."/>
            <person name="Bonometti L."/>
            <person name="Westerberg I."/>
            <person name="Brannstrom I.O."/>
            <person name="Guillou S."/>
            <person name="Cros-Aarteil S."/>
            <person name="Calhoun S."/>
            <person name="Haridas S."/>
            <person name="Kuo A."/>
            <person name="Mondo S."/>
            <person name="Pangilinan J."/>
            <person name="Riley R."/>
            <person name="LaButti K."/>
            <person name="Andreopoulos B."/>
            <person name="Lipzen A."/>
            <person name="Chen C."/>
            <person name="Yan M."/>
            <person name="Daum C."/>
            <person name="Ng V."/>
            <person name="Clum A."/>
            <person name="Steindorff A."/>
            <person name="Ohm R.A."/>
            <person name="Martin F."/>
            <person name="Silar P."/>
            <person name="Natvig D.O."/>
            <person name="Lalanne C."/>
            <person name="Gautier V."/>
            <person name="Ament-Velasquez S.L."/>
            <person name="Kruys A."/>
            <person name="Hutchinson M.I."/>
            <person name="Powell A.J."/>
            <person name="Barry K."/>
            <person name="Miller A.N."/>
            <person name="Grigoriev I.V."/>
            <person name="Debuchy R."/>
            <person name="Gladieux P."/>
            <person name="Hiltunen Thoren M."/>
            <person name="Johannesson H."/>
        </authorList>
    </citation>
    <scope>NUCLEOTIDE SEQUENCE</scope>
    <source>
        <strain evidence="3">CBS 333.67</strain>
    </source>
</reference>
<protein>
    <submittedName>
        <fullName evidence="3">Cell-cycle control medial ring component</fullName>
    </submittedName>
</protein>
<organism evidence="3 4">
    <name type="scientific">Chaetomium strumarium</name>
    <dbReference type="NCBI Taxonomy" id="1170767"/>
    <lineage>
        <taxon>Eukaryota</taxon>
        <taxon>Fungi</taxon>
        <taxon>Dikarya</taxon>
        <taxon>Ascomycota</taxon>
        <taxon>Pezizomycotina</taxon>
        <taxon>Sordariomycetes</taxon>
        <taxon>Sordariomycetidae</taxon>
        <taxon>Sordariales</taxon>
        <taxon>Chaetomiaceae</taxon>
        <taxon>Chaetomium</taxon>
    </lineage>
</organism>
<gene>
    <name evidence="3" type="ORF">B0T15DRAFT_494871</name>
</gene>
<proteinExistence type="predicted"/>
<reference evidence="3" key="2">
    <citation type="submission" date="2023-06" db="EMBL/GenBank/DDBJ databases">
        <authorList>
            <consortium name="Lawrence Berkeley National Laboratory"/>
            <person name="Mondo S.J."/>
            <person name="Hensen N."/>
            <person name="Bonometti L."/>
            <person name="Westerberg I."/>
            <person name="Brannstrom I.O."/>
            <person name="Guillou S."/>
            <person name="Cros-Aarteil S."/>
            <person name="Calhoun S."/>
            <person name="Haridas S."/>
            <person name="Kuo A."/>
            <person name="Pangilinan J."/>
            <person name="Riley R."/>
            <person name="Labutti K."/>
            <person name="Andreopoulos B."/>
            <person name="Lipzen A."/>
            <person name="Chen C."/>
            <person name="Yanf M."/>
            <person name="Daum C."/>
            <person name="Ng V."/>
            <person name="Clum A."/>
            <person name="Steindorff A."/>
            <person name="Ohm R."/>
            <person name="Martin F."/>
            <person name="Silar P."/>
            <person name="Natvig D."/>
            <person name="Lalanne C."/>
            <person name="Gautier V."/>
            <person name="Ament-Velasquez S.L."/>
            <person name="Kruys A."/>
            <person name="Hutchinson M.I."/>
            <person name="Powell A.J."/>
            <person name="Barry K."/>
            <person name="Miller A.N."/>
            <person name="Grigoriev I.V."/>
            <person name="Debuchy R."/>
            <person name="Gladieux P."/>
            <person name="Thoren M.H."/>
            <person name="Johannesson H."/>
        </authorList>
    </citation>
    <scope>NUCLEOTIDE SEQUENCE</scope>
    <source>
        <strain evidence="3">CBS 333.67</strain>
    </source>
</reference>
<accession>A0AAJ0GQQ8</accession>
<evidence type="ECO:0000256" key="1">
    <source>
        <dbReference type="SAM" id="MobiDB-lite"/>
    </source>
</evidence>
<evidence type="ECO:0000313" key="4">
    <source>
        <dbReference type="Proteomes" id="UP001273166"/>
    </source>
</evidence>
<sequence length="245" mass="25313">MATEVTFAKTFLSLLDSKPPKISSDHVEDPRSYPGSIPYTIPKHPSCKPFSKLSSSARSSATSAGAGAAAATTGPILTVILRSPRNPAFDLTLPAQAPSTSLAEIKERVVQETGIEFGRIKLLLNKKPVADSKALKDLLPGAGVEGNEAGAAAAVELGVMVLGGASVTLKKKDEPAGNGQGQGQEARAGTTSASASVAQGLSGTGVLETGQFWDDLKGFLQQRVRDEGVAGEALRVFQAAWEGRS</sequence>
<feature type="region of interest" description="Disordered" evidence="1">
    <location>
        <begin position="172"/>
        <end position="195"/>
    </location>
</feature>
<dbReference type="GeneID" id="87885888"/>
<dbReference type="InterPro" id="IPR029071">
    <property type="entry name" value="Ubiquitin-like_domsf"/>
</dbReference>
<dbReference type="EMBL" id="JAUDZG010000005">
    <property type="protein sequence ID" value="KAK3304409.1"/>
    <property type="molecule type" value="Genomic_DNA"/>
</dbReference>
<dbReference type="CDD" id="cd17039">
    <property type="entry name" value="Ubl_ubiquitin_like"/>
    <property type="match status" value="1"/>
</dbReference>
<dbReference type="Gene3D" id="3.10.20.90">
    <property type="entry name" value="Phosphatidylinositol 3-kinase Catalytic Subunit, Chain A, domain 1"/>
    <property type="match status" value="1"/>
</dbReference>
<dbReference type="Pfam" id="PF12754">
    <property type="entry name" value="Get5_N"/>
    <property type="match status" value="1"/>
</dbReference>
<dbReference type="PROSITE" id="PS50053">
    <property type="entry name" value="UBIQUITIN_2"/>
    <property type="match status" value="1"/>
</dbReference>
<dbReference type="RefSeq" id="XP_062720189.1">
    <property type="nucleotide sequence ID" value="XM_062867059.1"/>
</dbReference>
<dbReference type="SUPFAM" id="SSF54236">
    <property type="entry name" value="Ubiquitin-like"/>
    <property type="match status" value="1"/>
</dbReference>
<dbReference type="Gene3D" id="1.10.286.70">
    <property type="entry name" value="Get5 dimerization domain"/>
    <property type="match status" value="1"/>
</dbReference>
<dbReference type="InterPro" id="IPR024737">
    <property type="entry name" value="Get5_N"/>
</dbReference>
<dbReference type="InterPro" id="IPR000626">
    <property type="entry name" value="Ubiquitin-like_dom"/>
</dbReference>
<dbReference type="Pfam" id="PF17183">
    <property type="entry name" value="Get5_C"/>
    <property type="match status" value="1"/>
</dbReference>
<dbReference type="AlphaFoldDB" id="A0AAJ0GQQ8"/>
<dbReference type="Proteomes" id="UP001273166">
    <property type="component" value="Unassembled WGS sequence"/>
</dbReference>